<accession>A0ABT3PZI7</accession>
<evidence type="ECO:0000313" key="9">
    <source>
        <dbReference type="Proteomes" id="UP001207337"/>
    </source>
</evidence>
<dbReference type="InterPro" id="IPR013325">
    <property type="entry name" value="RNA_pol_sigma_r2"/>
</dbReference>
<feature type="domain" description="RNA polymerase sigma factor 70 region 4 type 2" evidence="7">
    <location>
        <begin position="138"/>
        <end position="190"/>
    </location>
</feature>
<evidence type="ECO:0000256" key="3">
    <source>
        <dbReference type="ARBA" id="ARBA00023082"/>
    </source>
</evidence>
<proteinExistence type="inferred from homology"/>
<keyword evidence="2" id="KW-0805">Transcription regulation</keyword>
<evidence type="ECO:0000256" key="5">
    <source>
        <dbReference type="SAM" id="Coils"/>
    </source>
</evidence>
<dbReference type="InterPro" id="IPR013324">
    <property type="entry name" value="RNA_pol_sigma_r3/r4-like"/>
</dbReference>
<dbReference type="RefSeq" id="WP_265789830.1">
    <property type="nucleotide sequence ID" value="NZ_BAABRS010000002.1"/>
</dbReference>
<evidence type="ECO:0000256" key="4">
    <source>
        <dbReference type="ARBA" id="ARBA00023163"/>
    </source>
</evidence>
<keyword evidence="3" id="KW-0731">Sigma factor</keyword>
<dbReference type="PANTHER" id="PTHR43133">
    <property type="entry name" value="RNA POLYMERASE ECF-TYPE SIGMA FACTO"/>
    <property type="match status" value="1"/>
</dbReference>
<name>A0ABT3PZI7_9BACT</name>
<dbReference type="PANTHER" id="PTHR43133:SF46">
    <property type="entry name" value="RNA POLYMERASE SIGMA-70 FACTOR ECF SUBFAMILY"/>
    <property type="match status" value="1"/>
</dbReference>
<dbReference type="SUPFAM" id="SSF88946">
    <property type="entry name" value="Sigma2 domain of RNA polymerase sigma factors"/>
    <property type="match status" value="1"/>
</dbReference>
<dbReference type="Pfam" id="PF08281">
    <property type="entry name" value="Sigma70_r4_2"/>
    <property type="match status" value="1"/>
</dbReference>
<evidence type="ECO:0000259" key="7">
    <source>
        <dbReference type="Pfam" id="PF08281"/>
    </source>
</evidence>
<dbReference type="InterPro" id="IPR014284">
    <property type="entry name" value="RNA_pol_sigma-70_dom"/>
</dbReference>
<evidence type="ECO:0000313" key="8">
    <source>
        <dbReference type="EMBL" id="MCW9713279.1"/>
    </source>
</evidence>
<dbReference type="Pfam" id="PF04542">
    <property type="entry name" value="Sigma70_r2"/>
    <property type="match status" value="1"/>
</dbReference>
<dbReference type="CDD" id="cd06171">
    <property type="entry name" value="Sigma70_r4"/>
    <property type="match status" value="1"/>
</dbReference>
<gene>
    <name evidence="8" type="ORF">LQ318_10210</name>
</gene>
<feature type="coiled-coil region" evidence="5">
    <location>
        <begin position="123"/>
        <end position="157"/>
    </location>
</feature>
<dbReference type="Proteomes" id="UP001207337">
    <property type="component" value="Unassembled WGS sequence"/>
</dbReference>
<protein>
    <submittedName>
        <fullName evidence="8">Sigma-70 family RNA polymerase sigma factor</fullName>
    </submittedName>
</protein>
<dbReference type="InterPro" id="IPR007627">
    <property type="entry name" value="RNA_pol_sigma70_r2"/>
</dbReference>
<dbReference type="InterPro" id="IPR039425">
    <property type="entry name" value="RNA_pol_sigma-70-like"/>
</dbReference>
<evidence type="ECO:0000259" key="6">
    <source>
        <dbReference type="Pfam" id="PF04542"/>
    </source>
</evidence>
<dbReference type="Gene3D" id="1.10.1740.10">
    <property type="match status" value="1"/>
</dbReference>
<dbReference type="SUPFAM" id="SSF88659">
    <property type="entry name" value="Sigma3 and sigma4 domains of RNA polymerase sigma factors"/>
    <property type="match status" value="1"/>
</dbReference>
<comment type="caution">
    <text evidence="8">The sequence shown here is derived from an EMBL/GenBank/DDBJ whole genome shotgun (WGS) entry which is preliminary data.</text>
</comment>
<reference evidence="8 9" key="1">
    <citation type="submission" date="2021-11" db="EMBL/GenBank/DDBJ databases">
        <title>Aliifidinibius sp. nov., a new bacterium isolated from saline soil.</title>
        <authorList>
            <person name="Galisteo C."/>
            <person name="De La Haba R."/>
            <person name="Sanchez-Porro C."/>
            <person name="Ventosa A."/>
        </authorList>
    </citation>
    <scope>NUCLEOTIDE SEQUENCE [LARGE SCALE GENOMIC DNA]</scope>
    <source>
        <strain evidence="8 9">KACC 190600</strain>
    </source>
</reference>
<dbReference type="NCBIfam" id="TIGR02937">
    <property type="entry name" value="sigma70-ECF"/>
    <property type="match status" value="1"/>
</dbReference>
<evidence type="ECO:0000256" key="2">
    <source>
        <dbReference type="ARBA" id="ARBA00023015"/>
    </source>
</evidence>
<organism evidence="8 9">
    <name type="scientific">Fodinibius salicampi</name>
    <dbReference type="NCBI Taxonomy" id="1920655"/>
    <lineage>
        <taxon>Bacteria</taxon>
        <taxon>Pseudomonadati</taxon>
        <taxon>Balneolota</taxon>
        <taxon>Balneolia</taxon>
        <taxon>Balneolales</taxon>
        <taxon>Balneolaceae</taxon>
        <taxon>Fodinibius</taxon>
    </lineage>
</organism>
<feature type="domain" description="RNA polymerase sigma-70 region 2" evidence="6">
    <location>
        <begin position="42"/>
        <end position="104"/>
    </location>
</feature>
<dbReference type="Gene3D" id="1.10.10.10">
    <property type="entry name" value="Winged helix-like DNA-binding domain superfamily/Winged helix DNA-binding domain"/>
    <property type="match status" value="1"/>
</dbReference>
<keyword evidence="4" id="KW-0804">Transcription</keyword>
<keyword evidence="5" id="KW-0175">Coiled coil</keyword>
<sequence length="197" mass="23437">MIGEVTRSLYSSSKNRSDLEDYWYGIREGNTEALSHLYCVSYSWLFNYGYKIIPRSGFVEDAIQELFLILWKKRTDINEAKSVRSYLFASLRRIIFRRLEKQRNRTQRNHDYKDYQLQEAGNIEKMMIHLEAGQERKEQLKNAMQSLSQRQKEAISLKYFDGLSNKEISQVMNINRQSVYNHVSTAISKMQEQVQLR</sequence>
<evidence type="ECO:0000256" key="1">
    <source>
        <dbReference type="ARBA" id="ARBA00010641"/>
    </source>
</evidence>
<dbReference type="InterPro" id="IPR036388">
    <property type="entry name" value="WH-like_DNA-bd_sf"/>
</dbReference>
<dbReference type="EMBL" id="JAJNDC010000002">
    <property type="protein sequence ID" value="MCW9713279.1"/>
    <property type="molecule type" value="Genomic_DNA"/>
</dbReference>
<comment type="similarity">
    <text evidence="1">Belongs to the sigma-70 factor family. ECF subfamily.</text>
</comment>
<dbReference type="InterPro" id="IPR013249">
    <property type="entry name" value="RNA_pol_sigma70_r4_t2"/>
</dbReference>
<keyword evidence="9" id="KW-1185">Reference proteome</keyword>